<evidence type="ECO:0000313" key="3">
    <source>
        <dbReference type="Proteomes" id="UP000018072"/>
    </source>
</evidence>
<dbReference type="AlphaFoldDB" id="R7H7I1"/>
<keyword evidence="1" id="KW-0812">Transmembrane</keyword>
<dbReference type="EMBL" id="CBIT010000280">
    <property type="protein sequence ID" value="CDE34953.1"/>
    <property type="molecule type" value="Genomic_DNA"/>
</dbReference>
<proteinExistence type="predicted"/>
<evidence type="ECO:0000313" key="2">
    <source>
        <dbReference type="EMBL" id="CDE34953.1"/>
    </source>
</evidence>
<dbReference type="RefSeq" id="WP_022429703.1">
    <property type="nucleotide sequence ID" value="NZ_FR899172.1"/>
</dbReference>
<dbReference type="Proteomes" id="UP000018072">
    <property type="component" value="Unassembled WGS sequence"/>
</dbReference>
<comment type="caution">
    <text evidence="2">The sequence shown here is derived from an EMBL/GenBank/DDBJ whole genome shotgun (WGS) entry which is preliminary data.</text>
</comment>
<protein>
    <submittedName>
        <fullName evidence="2">Uncharacterized protein</fullName>
    </submittedName>
</protein>
<keyword evidence="1" id="KW-1133">Transmembrane helix</keyword>
<dbReference type="STRING" id="1263103.BN741_00416"/>
<feature type="transmembrane region" description="Helical" evidence="1">
    <location>
        <begin position="73"/>
        <end position="94"/>
    </location>
</feature>
<gene>
    <name evidence="2" type="ORF">BN741_00416</name>
</gene>
<organism evidence="2 3">
    <name type="scientific">Leyella stercorea CAG:629</name>
    <dbReference type="NCBI Taxonomy" id="1263103"/>
    <lineage>
        <taxon>Bacteria</taxon>
        <taxon>Pseudomonadati</taxon>
        <taxon>Bacteroidota</taxon>
        <taxon>Bacteroidia</taxon>
        <taxon>Bacteroidales</taxon>
        <taxon>Prevotellaceae</taxon>
        <taxon>Leyella</taxon>
    </lineage>
</organism>
<sequence>MNDKEKRPSSGFVAGFGGECGLQLDLPNICRTISMEPVEELGECIVMEYADRDHRPSDIAQIRRQLAGKSKSFAVVNAVLVALIALLLVVIGVMTNARQDTRTETVAADSVAADGVNRVVDSNLW</sequence>
<evidence type="ECO:0000256" key="1">
    <source>
        <dbReference type="SAM" id="Phobius"/>
    </source>
</evidence>
<accession>R7H7I1</accession>
<keyword evidence="1" id="KW-0472">Membrane</keyword>
<name>R7H7I1_9BACT</name>
<reference evidence="2" key="1">
    <citation type="submission" date="2012-11" db="EMBL/GenBank/DDBJ databases">
        <title>Dependencies among metagenomic species, viruses, plasmids and units of genetic variation.</title>
        <authorList>
            <person name="Nielsen H.B."/>
            <person name="Almeida M."/>
            <person name="Juncker A.S."/>
            <person name="Rasmussen S."/>
            <person name="Li J."/>
            <person name="Sunagawa S."/>
            <person name="Plichta D."/>
            <person name="Gautier L."/>
            <person name="Le Chatelier E."/>
            <person name="Peletier E."/>
            <person name="Bonde I."/>
            <person name="Nielsen T."/>
            <person name="Manichanh C."/>
            <person name="Arumugam M."/>
            <person name="Batto J."/>
            <person name="Santos M.B.Q.D."/>
            <person name="Blom N."/>
            <person name="Borruel N."/>
            <person name="Burgdorf K.S."/>
            <person name="Boumezbeur F."/>
            <person name="Casellas F."/>
            <person name="Dore J."/>
            <person name="Guarner F."/>
            <person name="Hansen T."/>
            <person name="Hildebrand F."/>
            <person name="Kaas R.S."/>
            <person name="Kennedy S."/>
            <person name="Kristiansen K."/>
            <person name="Kultima J.R."/>
            <person name="Leonard P."/>
            <person name="Levenez F."/>
            <person name="Lund O."/>
            <person name="Moumen B."/>
            <person name="Le Paslier D."/>
            <person name="Pons N."/>
            <person name="Pedersen O."/>
            <person name="Prifti E."/>
            <person name="Qin J."/>
            <person name="Raes J."/>
            <person name="Tap J."/>
            <person name="Tims S."/>
            <person name="Ussery D.W."/>
            <person name="Yamada T."/>
            <person name="MetaHit consortium"/>
            <person name="Renault P."/>
            <person name="Sicheritz-Ponten T."/>
            <person name="Bork P."/>
            <person name="Wang J."/>
            <person name="Brunak S."/>
            <person name="Ehrlich S.D."/>
        </authorList>
    </citation>
    <scope>NUCLEOTIDE SEQUENCE [LARGE SCALE GENOMIC DNA]</scope>
</reference>